<sequence>MNVAGQSSDGVLNQRLIESYNYIDDDLVYSAEEHALITFKYITSENERHLDLVFESNGKRIAQANRLIVAAFSSNIEQELLKTSNGPVTLEIDPVTTGEYFMPIYDSPLLDEDEDNCEVHDEWHEIRFLEQLRRFRKESKFLDCNIVTGIHELAQFYSSAWRLYDVIDC</sequence>
<reference evidence="1" key="1">
    <citation type="submission" date="2012-09" db="EMBL/GenBank/DDBJ databases">
        <authorList>
            <person name="Martin A.A."/>
        </authorList>
    </citation>
    <scope>NUCLEOTIDE SEQUENCE</scope>
</reference>
<reference evidence="2" key="2">
    <citation type="submission" date="2016-04" db="UniProtKB">
        <authorList>
            <consortium name="WormBaseParasite"/>
        </authorList>
    </citation>
    <scope>IDENTIFICATION</scope>
</reference>
<name>A0A158P8L3_ANGCA</name>
<dbReference type="Proteomes" id="UP000035642">
    <property type="component" value="Unassembled WGS sequence"/>
</dbReference>
<accession>A0A158P8L3</accession>
<keyword evidence="1" id="KW-1185">Reference proteome</keyword>
<dbReference type="WBParaSite" id="ACAC_0000721301-mRNA-1">
    <property type="protein sequence ID" value="ACAC_0000721301-mRNA-1"/>
    <property type="gene ID" value="ACAC_0000721301"/>
</dbReference>
<protein>
    <submittedName>
        <fullName evidence="2">BTB domain-containing protein</fullName>
    </submittedName>
</protein>
<evidence type="ECO:0000313" key="2">
    <source>
        <dbReference type="WBParaSite" id="ACAC_0000721301-mRNA-1"/>
    </source>
</evidence>
<evidence type="ECO:0000313" key="1">
    <source>
        <dbReference type="Proteomes" id="UP000035642"/>
    </source>
</evidence>
<dbReference type="AlphaFoldDB" id="A0A158P8L3"/>
<organism evidence="1 2">
    <name type="scientific">Angiostrongylus cantonensis</name>
    <name type="common">Rat lungworm</name>
    <dbReference type="NCBI Taxonomy" id="6313"/>
    <lineage>
        <taxon>Eukaryota</taxon>
        <taxon>Metazoa</taxon>
        <taxon>Ecdysozoa</taxon>
        <taxon>Nematoda</taxon>
        <taxon>Chromadorea</taxon>
        <taxon>Rhabditida</taxon>
        <taxon>Rhabditina</taxon>
        <taxon>Rhabditomorpha</taxon>
        <taxon>Strongyloidea</taxon>
        <taxon>Metastrongylidae</taxon>
        <taxon>Angiostrongylus</taxon>
    </lineage>
</organism>
<proteinExistence type="predicted"/>